<name>A0A0E9TC84_ANGAN</name>
<sequence length="23" mass="2754">MRCVAIGHKLETAKPRFSRHRFI</sequence>
<proteinExistence type="predicted"/>
<accession>A0A0E9TC84</accession>
<reference evidence="1" key="1">
    <citation type="submission" date="2014-11" db="EMBL/GenBank/DDBJ databases">
        <authorList>
            <person name="Amaro Gonzalez C."/>
        </authorList>
    </citation>
    <scope>NUCLEOTIDE SEQUENCE</scope>
</reference>
<organism evidence="1">
    <name type="scientific">Anguilla anguilla</name>
    <name type="common">European freshwater eel</name>
    <name type="synonym">Muraena anguilla</name>
    <dbReference type="NCBI Taxonomy" id="7936"/>
    <lineage>
        <taxon>Eukaryota</taxon>
        <taxon>Metazoa</taxon>
        <taxon>Chordata</taxon>
        <taxon>Craniata</taxon>
        <taxon>Vertebrata</taxon>
        <taxon>Euteleostomi</taxon>
        <taxon>Actinopterygii</taxon>
        <taxon>Neopterygii</taxon>
        <taxon>Teleostei</taxon>
        <taxon>Anguilliformes</taxon>
        <taxon>Anguillidae</taxon>
        <taxon>Anguilla</taxon>
    </lineage>
</organism>
<evidence type="ECO:0000313" key="1">
    <source>
        <dbReference type="EMBL" id="JAH51052.1"/>
    </source>
</evidence>
<protein>
    <submittedName>
        <fullName evidence="1">Uncharacterized protein</fullName>
    </submittedName>
</protein>
<dbReference type="EMBL" id="GBXM01057525">
    <property type="protein sequence ID" value="JAH51052.1"/>
    <property type="molecule type" value="Transcribed_RNA"/>
</dbReference>
<dbReference type="AlphaFoldDB" id="A0A0E9TC84"/>
<reference evidence="1" key="2">
    <citation type="journal article" date="2015" name="Fish Shellfish Immunol.">
        <title>Early steps in the European eel (Anguilla anguilla)-Vibrio vulnificus interaction in the gills: Role of the RtxA13 toxin.</title>
        <authorList>
            <person name="Callol A."/>
            <person name="Pajuelo D."/>
            <person name="Ebbesson L."/>
            <person name="Teles M."/>
            <person name="MacKenzie S."/>
            <person name="Amaro C."/>
        </authorList>
    </citation>
    <scope>NUCLEOTIDE SEQUENCE</scope>
</reference>